<evidence type="ECO:0000256" key="1">
    <source>
        <dbReference type="ARBA" id="ARBA00001933"/>
    </source>
</evidence>
<dbReference type="InterPro" id="IPR011055">
    <property type="entry name" value="Dup_hybrid_motif"/>
</dbReference>
<accession>A0A9X3UJI0</accession>
<dbReference type="PANTHER" id="PTHR45688:SF13">
    <property type="entry name" value="ALANINE--GLYOXYLATE AMINOTRANSFERASE 2-LIKE"/>
    <property type="match status" value="1"/>
</dbReference>
<dbReference type="Pfam" id="PF00202">
    <property type="entry name" value="Aminotran_3"/>
    <property type="match status" value="1"/>
</dbReference>
<dbReference type="SUPFAM" id="SSF53383">
    <property type="entry name" value="PLP-dependent transferases"/>
    <property type="match status" value="1"/>
</dbReference>
<dbReference type="Gene3D" id="3.90.1150.10">
    <property type="entry name" value="Aspartate Aminotransferase, domain 1"/>
    <property type="match status" value="1"/>
</dbReference>
<dbReference type="Pfam" id="PF01551">
    <property type="entry name" value="Peptidase_M23"/>
    <property type="match status" value="1"/>
</dbReference>
<dbReference type="InterPro" id="IPR011009">
    <property type="entry name" value="Kinase-like_dom_sf"/>
</dbReference>
<dbReference type="RefSeq" id="WP_267991031.1">
    <property type="nucleotide sequence ID" value="NZ_JAPJZI010000001.1"/>
</dbReference>
<keyword evidence="6" id="KW-0032">Aminotransferase</keyword>
<dbReference type="InterPro" id="IPR002575">
    <property type="entry name" value="Aminoglycoside_PTrfase"/>
</dbReference>
<dbReference type="InterPro" id="IPR015421">
    <property type="entry name" value="PyrdxlP-dep_Trfase_major"/>
</dbReference>
<evidence type="ECO:0000313" key="7">
    <source>
        <dbReference type="Proteomes" id="UP001151234"/>
    </source>
</evidence>
<dbReference type="AlphaFoldDB" id="A0A9X3UJI0"/>
<organism evidence="6 7">
    <name type="scientific">Hoeflea prorocentri</name>
    <dbReference type="NCBI Taxonomy" id="1922333"/>
    <lineage>
        <taxon>Bacteria</taxon>
        <taxon>Pseudomonadati</taxon>
        <taxon>Pseudomonadota</taxon>
        <taxon>Alphaproteobacteria</taxon>
        <taxon>Hyphomicrobiales</taxon>
        <taxon>Rhizobiaceae</taxon>
        <taxon>Hoeflea</taxon>
    </lineage>
</organism>
<dbReference type="GO" id="GO:0030170">
    <property type="term" value="F:pyridoxal phosphate binding"/>
    <property type="evidence" value="ECO:0007669"/>
    <property type="project" value="InterPro"/>
</dbReference>
<dbReference type="InterPro" id="IPR015422">
    <property type="entry name" value="PyrdxlP-dep_Trfase_small"/>
</dbReference>
<dbReference type="GO" id="GO:0008483">
    <property type="term" value="F:transaminase activity"/>
    <property type="evidence" value="ECO:0007669"/>
    <property type="project" value="UniProtKB-KW"/>
</dbReference>
<reference evidence="6" key="1">
    <citation type="submission" date="2022-11" db="EMBL/GenBank/DDBJ databases">
        <title>Draft genome sequence of Hoeflea poritis E7-10 and Hoeflea prorocentri PM5-8, separated from scleractinian coral Porites lutea and marine dinoflagellate.</title>
        <authorList>
            <person name="Zhang G."/>
            <person name="Wei Q."/>
            <person name="Cai L."/>
        </authorList>
    </citation>
    <scope>NUCLEOTIDE SEQUENCE</scope>
    <source>
        <strain evidence="6">PM5-8</strain>
    </source>
</reference>
<proteinExistence type="inferred from homology"/>
<dbReference type="Proteomes" id="UP001151234">
    <property type="component" value="Unassembled WGS sequence"/>
</dbReference>
<gene>
    <name evidence="6" type="ORF">OQ273_13550</name>
</gene>
<dbReference type="Gene3D" id="3.90.1200.10">
    <property type="match status" value="1"/>
</dbReference>
<evidence type="ECO:0000259" key="4">
    <source>
        <dbReference type="Pfam" id="PF01551"/>
    </source>
</evidence>
<name>A0A9X3UJI0_9HYPH</name>
<dbReference type="CDD" id="cd12797">
    <property type="entry name" value="M23_peptidase"/>
    <property type="match status" value="1"/>
</dbReference>
<dbReference type="PROSITE" id="PS00600">
    <property type="entry name" value="AA_TRANSFER_CLASS_3"/>
    <property type="match status" value="1"/>
</dbReference>
<protein>
    <submittedName>
        <fullName evidence="6">Aminotransferase class III-fold pyridoxal phosphate-dependent enzyme</fullName>
    </submittedName>
</protein>
<comment type="similarity">
    <text evidence="2">Belongs to the class-III pyridoxal-phosphate-dependent aminotransferase family.</text>
</comment>
<comment type="caution">
    <text evidence="6">The sequence shown here is derived from an EMBL/GenBank/DDBJ whole genome shotgun (WGS) entry which is preliminary data.</text>
</comment>
<evidence type="ECO:0000313" key="6">
    <source>
        <dbReference type="EMBL" id="MDA5399604.1"/>
    </source>
</evidence>
<dbReference type="Pfam" id="PF01636">
    <property type="entry name" value="APH"/>
    <property type="match status" value="1"/>
</dbReference>
<dbReference type="EMBL" id="JAPJZI010000001">
    <property type="protein sequence ID" value="MDA5399604.1"/>
    <property type="molecule type" value="Genomic_DNA"/>
</dbReference>
<dbReference type="SUPFAM" id="SSF51261">
    <property type="entry name" value="Duplicated hybrid motif"/>
    <property type="match status" value="1"/>
</dbReference>
<keyword evidence="7" id="KW-1185">Reference proteome</keyword>
<evidence type="ECO:0000256" key="3">
    <source>
        <dbReference type="ARBA" id="ARBA00022898"/>
    </source>
</evidence>
<dbReference type="CDD" id="cd00610">
    <property type="entry name" value="OAT_like"/>
    <property type="match status" value="1"/>
</dbReference>
<dbReference type="InterPro" id="IPR016047">
    <property type="entry name" value="M23ase_b-sheet_dom"/>
</dbReference>
<dbReference type="PANTHER" id="PTHR45688">
    <property type="match status" value="1"/>
</dbReference>
<comment type="cofactor">
    <cofactor evidence="1">
        <name>pyridoxal 5'-phosphate</name>
        <dbReference type="ChEBI" id="CHEBI:597326"/>
    </cofactor>
</comment>
<dbReference type="Gene3D" id="3.40.640.10">
    <property type="entry name" value="Type I PLP-dependent aspartate aminotransferase-like (Major domain)"/>
    <property type="match status" value="1"/>
</dbReference>
<dbReference type="InterPro" id="IPR005814">
    <property type="entry name" value="Aminotrans_3"/>
</dbReference>
<evidence type="ECO:0000256" key="2">
    <source>
        <dbReference type="ARBA" id="ARBA00008954"/>
    </source>
</evidence>
<sequence>MNKPPGSDNNYWQSQLRDAWGIDADLAPLPGELDLNFAVGGPRPAVLKVMRPDCAPELIDLQVALHAHVSEAAGARVPVPSVIPACDGTMRVMLQGPDGQSRLAWMVERLPGQVIGTVRPREPRLFHDVGVAMAGLAGALSDFDHPGLERELKWDLRRSGWIAPHLGLIDVPERRRQIETILEQFEKRGGPLLNGLPVQAIHNDLNDYNLLARVDDGGDLRLSGLIDFGDAIRAPVLCDVAIAGAYAVLDTDRPLDALAQLVAGFAAGRPLSEEEVDGLWDLVLTRLAVSVTNAAIEKQADPDNPYITISEKPAWALLDLVRGVDAALVRVHLRAAAGHVPSKVGAELADAVAAAGPYPVLGPLPDNMRTADLCVTGTDAPDDPEACELSDFDSSFFDAATATRPVIGRYGEARLIYTEPQFRAGPHPASGRRNVHVGVDVFLPAGTAVNAPFDGEVLHSGEDSGRQGYGGVVVLRHRLPDGTVFAALYGHLAPASAQALSIGQMVRRGDTFAILGRADENGDWPAHLHLQMGCPDVAASTWPGVFDPDMELAARAVFPNPAGLLGLDPASVEAPVLDREAELRRRKRYTASNLKLSYRAPLPVLRGRRTILYDDRGRPYLDAYNNVPHVGHAHPHVVEQVSRQMRLVNTNSRYLQPIHGAYMQALSARLPDELDVVFLVNSGSEANDLALRLARAATGGSDIVVSQSGYHGITQATLDISEYKFAGPGGAGQPDHVHTVMVPDTFRGPYGADDPEAGRRYAADAARVVAQIVESSEKIACFISEPFPSVGGQIVPPPGYLRAVYDHVRAAGGLCIADEVQTGLHRLGRTAWGFEAQGARPDIVVLGKPVANGHPMGVVITTRVIADTFATGMEFFSTFGGSSVSCAAGLAVLDVLESEGLAEQVETVGAHLLDGLKALAVEHPVMADVRGMGLFLGVDLAQPDGSPATEAAAYIVNRLRAHRILIGSDGPADNVLKIRPPLPFSRCDAEYLLSVLSEILQETPLDDLNGRC</sequence>
<keyword evidence="6" id="KW-0808">Transferase</keyword>
<dbReference type="NCBIfam" id="NF004799">
    <property type="entry name" value="PRK06148.1"/>
    <property type="match status" value="1"/>
</dbReference>
<dbReference type="InterPro" id="IPR015424">
    <property type="entry name" value="PyrdxlP-dep_Trfase"/>
</dbReference>
<dbReference type="SUPFAM" id="SSF56112">
    <property type="entry name" value="Protein kinase-like (PK-like)"/>
    <property type="match status" value="1"/>
</dbReference>
<feature type="domain" description="Aminoglycoside phosphotransferase" evidence="5">
    <location>
        <begin position="31"/>
        <end position="262"/>
    </location>
</feature>
<dbReference type="Gene3D" id="2.70.70.10">
    <property type="entry name" value="Glucose Permease (Domain IIA)"/>
    <property type="match status" value="1"/>
</dbReference>
<keyword evidence="3" id="KW-0663">Pyridoxal phosphate</keyword>
<dbReference type="InterPro" id="IPR049704">
    <property type="entry name" value="Aminotrans_3_PPA_site"/>
</dbReference>
<feature type="domain" description="M23ase beta-sheet core" evidence="4">
    <location>
        <begin position="435"/>
        <end position="532"/>
    </location>
</feature>
<evidence type="ECO:0000259" key="5">
    <source>
        <dbReference type="Pfam" id="PF01636"/>
    </source>
</evidence>